<evidence type="ECO:0000313" key="3">
    <source>
        <dbReference type="Proteomes" id="UP000693970"/>
    </source>
</evidence>
<feature type="region of interest" description="Disordered" evidence="1">
    <location>
        <begin position="40"/>
        <end position="70"/>
    </location>
</feature>
<keyword evidence="3" id="KW-1185">Reference proteome</keyword>
<proteinExistence type="predicted"/>
<name>A0A9K3LDF3_9STRA</name>
<comment type="caution">
    <text evidence="2">The sequence shown here is derived from an EMBL/GenBank/DDBJ whole genome shotgun (WGS) entry which is preliminary data.</text>
</comment>
<protein>
    <submittedName>
        <fullName evidence="2">Uncharacterized protein</fullName>
    </submittedName>
</protein>
<gene>
    <name evidence="2" type="ORF">IV203_035120</name>
</gene>
<dbReference type="Proteomes" id="UP000693970">
    <property type="component" value="Unassembled WGS sequence"/>
</dbReference>
<reference evidence="2" key="1">
    <citation type="journal article" date="2021" name="Sci. Rep.">
        <title>Diploid genomic architecture of Nitzschia inconspicua, an elite biomass production diatom.</title>
        <authorList>
            <person name="Oliver A."/>
            <person name="Podell S."/>
            <person name="Pinowska A."/>
            <person name="Traller J.C."/>
            <person name="Smith S.R."/>
            <person name="McClure R."/>
            <person name="Beliaev A."/>
            <person name="Bohutskyi P."/>
            <person name="Hill E.A."/>
            <person name="Rabines A."/>
            <person name="Zheng H."/>
            <person name="Allen L.Z."/>
            <person name="Kuo A."/>
            <person name="Grigoriev I.V."/>
            <person name="Allen A.E."/>
            <person name="Hazlebeck D."/>
            <person name="Allen E.E."/>
        </authorList>
    </citation>
    <scope>NUCLEOTIDE SEQUENCE</scope>
    <source>
        <strain evidence="2">Hildebrandi</strain>
    </source>
</reference>
<organism evidence="2 3">
    <name type="scientific">Nitzschia inconspicua</name>
    <dbReference type="NCBI Taxonomy" id="303405"/>
    <lineage>
        <taxon>Eukaryota</taxon>
        <taxon>Sar</taxon>
        <taxon>Stramenopiles</taxon>
        <taxon>Ochrophyta</taxon>
        <taxon>Bacillariophyta</taxon>
        <taxon>Bacillariophyceae</taxon>
        <taxon>Bacillariophycidae</taxon>
        <taxon>Bacillariales</taxon>
        <taxon>Bacillariaceae</taxon>
        <taxon>Nitzschia</taxon>
    </lineage>
</organism>
<accession>A0A9K3LDF3</accession>
<dbReference type="AlphaFoldDB" id="A0A9K3LDF3"/>
<sequence>MMIDCATTTRRNIMKNPITPLPMDMDEKFLNSNGGYHDESFYLTNLSPPPPPQGRRHDDTERTITANSNPFSNQLLVFPSLSESNLKIADGGHSFRTPPGFKLQPKRGGLPPLHEGFSK</sequence>
<evidence type="ECO:0000313" key="2">
    <source>
        <dbReference type="EMBL" id="KAG7360022.1"/>
    </source>
</evidence>
<dbReference type="EMBL" id="JAGRRH010000013">
    <property type="protein sequence ID" value="KAG7360022.1"/>
    <property type="molecule type" value="Genomic_DNA"/>
</dbReference>
<evidence type="ECO:0000256" key="1">
    <source>
        <dbReference type="SAM" id="MobiDB-lite"/>
    </source>
</evidence>
<feature type="region of interest" description="Disordered" evidence="1">
    <location>
        <begin position="89"/>
        <end position="119"/>
    </location>
</feature>
<reference evidence="2" key="2">
    <citation type="submission" date="2021-04" db="EMBL/GenBank/DDBJ databases">
        <authorList>
            <person name="Podell S."/>
        </authorList>
    </citation>
    <scope>NUCLEOTIDE SEQUENCE</scope>
    <source>
        <strain evidence="2">Hildebrandi</strain>
    </source>
</reference>